<dbReference type="InterPro" id="IPR002637">
    <property type="entry name" value="RdgB/HAM1"/>
</dbReference>
<dbReference type="Gene3D" id="3.90.950.10">
    <property type="match status" value="1"/>
</dbReference>
<organism evidence="3 4">
    <name type="scientific">Candidatus Doudnabacteria bacterium RIFCSPHIGHO2_01_FULL_41_86</name>
    <dbReference type="NCBI Taxonomy" id="1817821"/>
    <lineage>
        <taxon>Bacteria</taxon>
        <taxon>Candidatus Doudnaibacteriota</taxon>
    </lineage>
</organism>
<keyword evidence="2" id="KW-0378">Hydrolase</keyword>
<evidence type="ECO:0000256" key="2">
    <source>
        <dbReference type="ARBA" id="ARBA00022801"/>
    </source>
</evidence>
<dbReference type="PANTHER" id="PTHR11067">
    <property type="entry name" value="INOSINE TRIPHOSPHATE PYROPHOSPHATASE/HAM1 PROTEIN"/>
    <property type="match status" value="1"/>
</dbReference>
<dbReference type="STRING" id="1817821.A2717_01330"/>
<evidence type="ECO:0000313" key="4">
    <source>
        <dbReference type="Proteomes" id="UP000177610"/>
    </source>
</evidence>
<dbReference type="GO" id="GO:0005829">
    <property type="term" value="C:cytosol"/>
    <property type="evidence" value="ECO:0007669"/>
    <property type="project" value="TreeGrafter"/>
</dbReference>
<dbReference type="Proteomes" id="UP000177610">
    <property type="component" value="Unassembled WGS sequence"/>
</dbReference>
<comment type="similarity">
    <text evidence="1">Belongs to the HAM1 NTPase family.</text>
</comment>
<comment type="caution">
    <text evidence="3">The sequence shown here is derived from an EMBL/GenBank/DDBJ whole genome shotgun (WGS) entry which is preliminary data.</text>
</comment>
<proteinExistence type="inferred from homology"/>
<reference evidence="3 4" key="1">
    <citation type="journal article" date="2016" name="Nat. Commun.">
        <title>Thousands of microbial genomes shed light on interconnected biogeochemical processes in an aquifer system.</title>
        <authorList>
            <person name="Anantharaman K."/>
            <person name="Brown C.T."/>
            <person name="Hug L.A."/>
            <person name="Sharon I."/>
            <person name="Castelle C.J."/>
            <person name="Probst A.J."/>
            <person name="Thomas B.C."/>
            <person name="Singh A."/>
            <person name="Wilkins M.J."/>
            <person name="Karaoz U."/>
            <person name="Brodie E.L."/>
            <person name="Williams K.H."/>
            <person name="Hubbard S.S."/>
            <person name="Banfield J.F."/>
        </authorList>
    </citation>
    <scope>NUCLEOTIDE SEQUENCE [LARGE SCALE GENOMIC DNA]</scope>
</reference>
<dbReference type="InterPro" id="IPR029001">
    <property type="entry name" value="ITPase-like_fam"/>
</dbReference>
<dbReference type="GO" id="GO:0009143">
    <property type="term" value="P:nucleoside triphosphate catabolic process"/>
    <property type="evidence" value="ECO:0007669"/>
    <property type="project" value="InterPro"/>
</dbReference>
<dbReference type="Pfam" id="PF01725">
    <property type="entry name" value="Ham1p_like"/>
    <property type="match status" value="1"/>
</dbReference>
<dbReference type="SUPFAM" id="SSF52972">
    <property type="entry name" value="ITPase-like"/>
    <property type="match status" value="1"/>
</dbReference>
<evidence type="ECO:0008006" key="5">
    <source>
        <dbReference type="Google" id="ProtNLM"/>
    </source>
</evidence>
<dbReference type="GO" id="GO:0047429">
    <property type="term" value="F:nucleoside triphosphate diphosphatase activity"/>
    <property type="evidence" value="ECO:0007669"/>
    <property type="project" value="InterPro"/>
</dbReference>
<gene>
    <name evidence="3" type="ORF">A2717_01330</name>
</gene>
<dbReference type="PANTHER" id="PTHR11067:SF9">
    <property type="entry name" value="INOSINE TRIPHOSPHATE PYROPHOSPHATASE"/>
    <property type="match status" value="1"/>
</dbReference>
<sequence>MNKLLIGTGNSAKLDTYREFLKDFDFEVVTSKDLKIPSPEEVGRNFEEQAIAKAKYYFQKSGLPSLVDDGGMEIVALNMEPGIKSKRWIGREMTDHEIVSEVIKRMKDVPKEERGCRFTVVLALATPFGIFTSDATVEGVVGEQHSSKITEGYPYDSVIYLPNYGKFVCELKDSEYDIMNVRRHAFEKIKNIFKEIKKEYA</sequence>
<evidence type="ECO:0000313" key="3">
    <source>
        <dbReference type="EMBL" id="OGE74174.1"/>
    </source>
</evidence>
<dbReference type="EMBL" id="MFEH01000001">
    <property type="protein sequence ID" value="OGE74174.1"/>
    <property type="molecule type" value="Genomic_DNA"/>
</dbReference>
<protein>
    <recommendedName>
        <fullName evidence="5">Non-canonical purine NTP pyrophosphatase</fullName>
    </recommendedName>
</protein>
<accession>A0A1F5N994</accession>
<name>A0A1F5N994_9BACT</name>
<dbReference type="AlphaFoldDB" id="A0A1F5N994"/>
<evidence type="ECO:0000256" key="1">
    <source>
        <dbReference type="ARBA" id="ARBA00008023"/>
    </source>
</evidence>